<feature type="compositionally biased region" description="Polar residues" evidence="1">
    <location>
        <begin position="220"/>
        <end position="234"/>
    </location>
</feature>
<feature type="compositionally biased region" description="Basic and acidic residues" evidence="1">
    <location>
        <begin position="209"/>
        <end position="219"/>
    </location>
</feature>
<accession>A0ABR2C638</accession>
<comment type="caution">
    <text evidence="2">The sequence shown here is derived from an EMBL/GenBank/DDBJ whole genome shotgun (WGS) entry which is preliminary data.</text>
</comment>
<feature type="compositionally biased region" description="Low complexity" evidence="1">
    <location>
        <begin position="279"/>
        <end position="296"/>
    </location>
</feature>
<protein>
    <submittedName>
        <fullName evidence="2">Uncharacterized protein</fullName>
    </submittedName>
</protein>
<evidence type="ECO:0000256" key="1">
    <source>
        <dbReference type="SAM" id="MobiDB-lite"/>
    </source>
</evidence>
<gene>
    <name evidence="2" type="ORF">V6N12_001044</name>
</gene>
<feature type="compositionally biased region" description="Basic and acidic residues" evidence="1">
    <location>
        <begin position="249"/>
        <end position="262"/>
    </location>
</feature>
<evidence type="ECO:0000313" key="3">
    <source>
        <dbReference type="Proteomes" id="UP001472677"/>
    </source>
</evidence>
<sequence length="313" mass="34225">MISVADNSSSGSTAGDDRLEKLMNAENLTAGEVEAMLKPVESRSVAENSSEEMVVDSLAKSEGGINVKRTKLLNYQEKPSTFVEIENQVNDRNAQQSRVISKVQANICTCAQHGVEATYEPCIDATIGCSSSHIPEVDHGAQVNALTVDGPFTYMKWFPDSGATYHVTGYFHKSRRGFHSFSSCAYFSWRAWIDSTSFPPAVDPMESSLEQHDSNHEQHSPNNAAARTYDTNDPTLDHQLADTTQSTSDQEHGSIEARHGDQMDVENGETMVQAGQMVQNESSSQEEPTTPESSPNLRGNTVLPIAYSVAQTK</sequence>
<name>A0ABR2C638_9ROSI</name>
<proteinExistence type="predicted"/>
<dbReference type="EMBL" id="JBBPBM010000065">
    <property type="protein sequence ID" value="KAK8514877.1"/>
    <property type="molecule type" value="Genomic_DNA"/>
</dbReference>
<keyword evidence="3" id="KW-1185">Reference proteome</keyword>
<evidence type="ECO:0000313" key="2">
    <source>
        <dbReference type="EMBL" id="KAK8514877.1"/>
    </source>
</evidence>
<organism evidence="2 3">
    <name type="scientific">Hibiscus sabdariffa</name>
    <name type="common">roselle</name>
    <dbReference type="NCBI Taxonomy" id="183260"/>
    <lineage>
        <taxon>Eukaryota</taxon>
        <taxon>Viridiplantae</taxon>
        <taxon>Streptophyta</taxon>
        <taxon>Embryophyta</taxon>
        <taxon>Tracheophyta</taxon>
        <taxon>Spermatophyta</taxon>
        <taxon>Magnoliopsida</taxon>
        <taxon>eudicotyledons</taxon>
        <taxon>Gunneridae</taxon>
        <taxon>Pentapetalae</taxon>
        <taxon>rosids</taxon>
        <taxon>malvids</taxon>
        <taxon>Malvales</taxon>
        <taxon>Malvaceae</taxon>
        <taxon>Malvoideae</taxon>
        <taxon>Hibiscus</taxon>
    </lineage>
</organism>
<feature type="region of interest" description="Disordered" evidence="1">
    <location>
        <begin position="203"/>
        <end position="313"/>
    </location>
</feature>
<dbReference type="Proteomes" id="UP001472677">
    <property type="component" value="Unassembled WGS sequence"/>
</dbReference>
<reference evidence="2 3" key="1">
    <citation type="journal article" date="2024" name="G3 (Bethesda)">
        <title>Genome assembly of Hibiscus sabdariffa L. provides insights into metabolisms of medicinal natural products.</title>
        <authorList>
            <person name="Kim T."/>
        </authorList>
    </citation>
    <scope>NUCLEOTIDE SEQUENCE [LARGE SCALE GENOMIC DNA]</scope>
    <source>
        <strain evidence="2">TK-2024</strain>
        <tissue evidence="2">Old leaves</tissue>
    </source>
</reference>